<reference evidence="2" key="1">
    <citation type="submission" date="2019-10" db="EMBL/GenBank/DDBJ databases">
        <authorList>
            <consortium name="Genoscope - CEA"/>
            <person name="William W."/>
        </authorList>
    </citation>
    <scope>NUCLEOTIDE SEQUENCE [LARGE SCALE GENOMIC DNA]</scope>
    <source>
        <strain evidence="2">BBR_PRJEB10992</strain>
    </source>
</reference>
<sequence length="71" mass="8707">MQRDPMKLRQAMIEDHDRREAFLARLNERKLQEQQDKLPRNCDDEITVDHEDNSEEQKRERQDIQMLKADQ</sequence>
<name>A0A7Z9BH89_9CYAN</name>
<accession>A0A7Z9BH89</accession>
<comment type="caution">
    <text evidence="2">The sequence shown here is derived from an EMBL/GenBank/DDBJ whole genome shotgun (WGS) entry which is preliminary data.</text>
</comment>
<keyword evidence="3" id="KW-1185">Reference proteome</keyword>
<proteinExistence type="predicted"/>
<dbReference type="AlphaFoldDB" id="A0A7Z9BH89"/>
<evidence type="ECO:0000313" key="2">
    <source>
        <dbReference type="EMBL" id="VXD10612.1"/>
    </source>
</evidence>
<gene>
    <name evidence="2" type="ORF">PL8927_110067</name>
</gene>
<evidence type="ECO:0000256" key="1">
    <source>
        <dbReference type="SAM" id="MobiDB-lite"/>
    </source>
</evidence>
<organism evidence="2 3">
    <name type="scientific">Planktothrix serta PCC 8927</name>
    <dbReference type="NCBI Taxonomy" id="671068"/>
    <lineage>
        <taxon>Bacteria</taxon>
        <taxon>Bacillati</taxon>
        <taxon>Cyanobacteriota</taxon>
        <taxon>Cyanophyceae</taxon>
        <taxon>Oscillatoriophycideae</taxon>
        <taxon>Oscillatoriales</taxon>
        <taxon>Microcoleaceae</taxon>
        <taxon>Planktothrix</taxon>
    </lineage>
</organism>
<feature type="region of interest" description="Disordered" evidence="1">
    <location>
        <begin position="30"/>
        <end position="71"/>
    </location>
</feature>
<dbReference type="Proteomes" id="UP000184550">
    <property type="component" value="Unassembled WGS sequence"/>
</dbReference>
<dbReference type="EMBL" id="CZCU02000013">
    <property type="protein sequence ID" value="VXD10612.1"/>
    <property type="molecule type" value="Genomic_DNA"/>
</dbReference>
<evidence type="ECO:0000313" key="3">
    <source>
        <dbReference type="Proteomes" id="UP000184550"/>
    </source>
</evidence>
<protein>
    <submittedName>
        <fullName evidence="2">Uncharacterized protein</fullName>
    </submittedName>
</protein>